<evidence type="ECO:0000259" key="3">
    <source>
        <dbReference type="Pfam" id="PF02431"/>
    </source>
</evidence>
<proteinExistence type="inferred from homology"/>
<dbReference type="Gene3D" id="3.50.70.10">
    <property type="match status" value="1"/>
</dbReference>
<reference evidence="4" key="1">
    <citation type="submission" date="2024-02" db="EMBL/GenBank/DDBJ databases">
        <authorList>
            <consortium name="ELIXIR-Norway"/>
            <consortium name="Elixir Norway"/>
        </authorList>
    </citation>
    <scope>NUCLEOTIDE SEQUENCE</scope>
</reference>
<dbReference type="Pfam" id="PF02431">
    <property type="entry name" value="Chalcone"/>
    <property type="match status" value="1"/>
</dbReference>
<evidence type="ECO:0000256" key="1">
    <source>
        <dbReference type="ARBA" id="ARBA00007166"/>
    </source>
</evidence>
<gene>
    <name evidence="4" type="ORF">CSSPTR1EN2_LOCUS7627</name>
</gene>
<name>A0ABP0TTY5_9BRYO</name>
<protein>
    <recommendedName>
        <fullName evidence="2">Chalcone-flavonone isomerase family protein</fullName>
    </recommendedName>
</protein>
<evidence type="ECO:0000256" key="2">
    <source>
        <dbReference type="RuleBase" id="RU361158"/>
    </source>
</evidence>
<evidence type="ECO:0000313" key="5">
    <source>
        <dbReference type="Proteomes" id="UP001497512"/>
    </source>
</evidence>
<dbReference type="Proteomes" id="UP001497512">
    <property type="component" value="Chromosome 14"/>
</dbReference>
<dbReference type="PANTHER" id="PTHR47698">
    <property type="entry name" value="FATTY-ACID-BINDING PROTEIN 3, CHLOROPLASTIC"/>
    <property type="match status" value="1"/>
</dbReference>
<dbReference type="PANTHER" id="PTHR47698:SF2">
    <property type="entry name" value="FATTY-ACID-BINDING PROTEIN 3, CHLOROPLASTIC"/>
    <property type="match status" value="1"/>
</dbReference>
<dbReference type="InterPro" id="IPR016088">
    <property type="entry name" value="Chalcone_isomerase_3-sand"/>
</dbReference>
<sequence>MEICCSAGTGNGRILLTSASTAKDSSFNRITRTLALLSFRRNSCCQLSECCSSQLSAPYHIRLTTKSSRVPTPRRSAEVLAAVGTDDVVVEPATGISFRPSLLVPDSSIQLSFLGAGVREKQIAFLKVKVYAVAVYVEDGIRSILASWHGKEAADLAKDDALYKVLAEAPFEKALEIVLARDVDGATFWGALDEALVPRLKAADNGVHGEAALADFGKVFQGRALKQGTRIILAWVQPSNLKIAIAASLSANPVTEATINSRVLLLALFDVFLGSSAVSKSAKASVADGIAVLV</sequence>
<dbReference type="EMBL" id="OZ019906">
    <property type="protein sequence ID" value="CAK9204920.1"/>
    <property type="molecule type" value="Genomic_DNA"/>
</dbReference>
<dbReference type="InterPro" id="IPR016089">
    <property type="entry name" value="Chalcone_isomerase_bundle_sf"/>
</dbReference>
<keyword evidence="5" id="KW-1185">Reference proteome</keyword>
<feature type="domain" description="Chalcone isomerase" evidence="3">
    <location>
        <begin position="96"/>
        <end position="290"/>
    </location>
</feature>
<evidence type="ECO:0000313" key="4">
    <source>
        <dbReference type="EMBL" id="CAK9204920.1"/>
    </source>
</evidence>
<dbReference type="Gene3D" id="1.10.890.20">
    <property type="match status" value="1"/>
</dbReference>
<comment type="similarity">
    <text evidence="1 2">Belongs to the chalcone isomerase family.</text>
</comment>
<dbReference type="InterPro" id="IPR016087">
    <property type="entry name" value="Chalcone_isomerase"/>
</dbReference>
<dbReference type="SUPFAM" id="SSF54626">
    <property type="entry name" value="Chalcone isomerase"/>
    <property type="match status" value="1"/>
</dbReference>
<dbReference type="InterPro" id="IPR036298">
    <property type="entry name" value="Chalcone_isomerase_sf"/>
</dbReference>
<accession>A0ABP0TTY5</accession>
<organism evidence="4 5">
    <name type="scientific">Sphagnum troendelagicum</name>
    <dbReference type="NCBI Taxonomy" id="128251"/>
    <lineage>
        <taxon>Eukaryota</taxon>
        <taxon>Viridiplantae</taxon>
        <taxon>Streptophyta</taxon>
        <taxon>Embryophyta</taxon>
        <taxon>Bryophyta</taxon>
        <taxon>Sphagnophytina</taxon>
        <taxon>Sphagnopsida</taxon>
        <taxon>Sphagnales</taxon>
        <taxon>Sphagnaceae</taxon>
        <taxon>Sphagnum</taxon>
    </lineage>
</organism>